<keyword evidence="3" id="KW-1185">Reference proteome</keyword>
<dbReference type="Proteomes" id="UP001465976">
    <property type="component" value="Unassembled WGS sequence"/>
</dbReference>
<accession>A0ABR3FV42</accession>
<dbReference type="PANTHER" id="PTHR40460">
    <property type="entry name" value="CHROMOSOME 1, WHOLE GENOME SHOTGUN SEQUENCE"/>
    <property type="match status" value="1"/>
</dbReference>
<feature type="region of interest" description="Disordered" evidence="1">
    <location>
        <begin position="77"/>
        <end position="107"/>
    </location>
</feature>
<dbReference type="InterPro" id="IPR036629">
    <property type="entry name" value="YjbJ_sf"/>
</dbReference>
<comment type="caution">
    <text evidence="2">The sequence shown here is derived from an EMBL/GenBank/DDBJ whole genome shotgun (WGS) entry which is preliminary data.</text>
</comment>
<evidence type="ECO:0000256" key="1">
    <source>
        <dbReference type="SAM" id="MobiDB-lite"/>
    </source>
</evidence>
<evidence type="ECO:0008006" key="4">
    <source>
        <dbReference type="Google" id="ProtNLM"/>
    </source>
</evidence>
<protein>
    <recommendedName>
        <fullName evidence="4">CsbD-like domain-containing protein</fullName>
    </recommendedName>
</protein>
<feature type="compositionally biased region" description="Basic and acidic residues" evidence="1">
    <location>
        <begin position="92"/>
        <end position="107"/>
    </location>
</feature>
<gene>
    <name evidence="2" type="ORF">V5O48_002664</name>
</gene>
<evidence type="ECO:0000313" key="2">
    <source>
        <dbReference type="EMBL" id="KAL0579331.1"/>
    </source>
</evidence>
<organism evidence="2 3">
    <name type="scientific">Marasmius crinis-equi</name>
    <dbReference type="NCBI Taxonomy" id="585013"/>
    <lineage>
        <taxon>Eukaryota</taxon>
        <taxon>Fungi</taxon>
        <taxon>Dikarya</taxon>
        <taxon>Basidiomycota</taxon>
        <taxon>Agaricomycotina</taxon>
        <taxon>Agaricomycetes</taxon>
        <taxon>Agaricomycetidae</taxon>
        <taxon>Agaricales</taxon>
        <taxon>Marasmiineae</taxon>
        <taxon>Marasmiaceae</taxon>
        <taxon>Marasmius</taxon>
    </lineage>
</organism>
<dbReference type="SUPFAM" id="SSF69047">
    <property type="entry name" value="Hypothetical protein YjbJ"/>
    <property type="match status" value="1"/>
</dbReference>
<dbReference type="EMBL" id="JBAHYK010000063">
    <property type="protein sequence ID" value="KAL0579331.1"/>
    <property type="molecule type" value="Genomic_DNA"/>
</dbReference>
<feature type="compositionally biased region" description="Polar residues" evidence="1">
    <location>
        <begin position="1"/>
        <end position="18"/>
    </location>
</feature>
<dbReference type="PANTHER" id="PTHR40460:SF1">
    <property type="entry name" value="CSBD-LIKE DOMAIN-CONTAINING PROTEIN"/>
    <property type="match status" value="1"/>
</dbReference>
<sequence>MSTSNTFSGEPNKRSGQYHSKKGDMKETVGGMLGAHGMQRRGQEEHARGEAEYDAARTRGYVEGTADRFTGKKDSVVGAVTGDKSQQARGNYKQEHGEMQQDVNRRA</sequence>
<reference evidence="2 3" key="1">
    <citation type="submission" date="2024-02" db="EMBL/GenBank/DDBJ databases">
        <title>A draft genome for the cacao thread blight pathogen Marasmius crinis-equi.</title>
        <authorList>
            <person name="Cohen S.P."/>
            <person name="Baruah I.K."/>
            <person name="Amoako-Attah I."/>
            <person name="Bukari Y."/>
            <person name="Meinhardt L.W."/>
            <person name="Bailey B.A."/>
        </authorList>
    </citation>
    <scope>NUCLEOTIDE SEQUENCE [LARGE SCALE GENOMIC DNA]</scope>
    <source>
        <strain evidence="2 3">GH-76</strain>
    </source>
</reference>
<name>A0ABR3FV42_9AGAR</name>
<proteinExistence type="predicted"/>
<feature type="region of interest" description="Disordered" evidence="1">
    <location>
        <begin position="1"/>
        <end position="30"/>
    </location>
</feature>
<evidence type="ECO:0000313" key="3">
    <source>
        <dbReference type="Proteomes" id="UP001465976"/>
    </source>
</evidence>